<comment type="caution">
    <text evidence="2">The sequence shown here is derived from an EMBL/GenBank/DDBJ whole genome shotgun (WGS) entry which is preliminary data.</text>
</comment>
<keyword evidence="3" id="KW-1185">Reference proteome</keyword>
<evidence type="ECO:0008006" key="4">
    <source>
        <dbReference type="Google" id="ProtNLM"/>
    </source>
</evidence>
<protein>
    <recommendedName>
        <fullName evidence="4">CsbD family protein</fullName>
    </recommendedName>
</protein>
<gene>
    <name evidence="2" type="ORF">VHP8226_01695</name>
</gene>
<accession>A0ABN8DG05</accession>
<reference evidence="2" key="1">
    <citation type="submission" date="2021-12" db="EMBL/GenBank/DDBJ databases">
        <authorList>
            <person name="Rodrigo-Torres L."/>
            <person name="Arahal R. D."/>
            <person name="Lucena T."/>
        </authorList>
    </citation>
    <scope>NUCLEOTIDE SEQUENCE</scope>
    <source>
        <strain evidence="2">CECT 8226</strain>
    </source>
</reference>
<name>A0ABN8DG05_9VIBR</name>
<sequence length="36" mass="3847">MSKGNIKGKAEQFADRAKNSIDVNAIKKGAQEAKVT</sequence>
<evidence type="ECO:0000313" key="2">
    <source>
        <dbReference type="EMBL" id="CAH0526229.1"/>
    </source>
</evidence>
<evidence type="ECO:0000313" key="3">
    <source>
        <dbReference type="Proteomes" id="UP000838160"/>
    </source>
</evidence>
<feature type="region of interest" description="Disordered" evidence="1">
    <location>
        <begin position="17"/>
        <end position="36"/>
    </location>
</feature>
<proteinExistence type="predicted"/>
<evidence type="ECO:0000256" key="1">
    <source>
        <dbReference type="SAM" id="MobiDB-lite"/>
    </source>
</evidence>
<dbReference type="EMBL" id="CAKLCM010000002">
    <property type="protein sequence ID" value="CAH0526229.1"/>
    <property type="molecule type" value="Genomic_DNA"/>
</dbReference>
<organism evidence="2 3">
    <name type="scientific">Vibrio hippocampi</name>
    <dbReference type="NCBI Taxonomy" id="654686"/>
    <lineage>
        <taxon>Bacteria</taxon>
        <taxon>Pseudomonadati</taxon>
        <taxon>Pseudomonadota</taxon>
        <taxon>Gammaproteobacteria</taxon>
        <taxon>Vibrionales</taxon>
        <taxon>Vibrionaceae</taxon>
        <taxon>Vibrio</taxon>
    </lineage>
</organism>
<dbReference type="Proteomes" id="UP000838160">
    <property type="component" value="Unassembled WGS sequence"/>
</dbReference>